<evidence type="ECO:0008006" key="3">
    <source>
        <dbReference type="Google" id="ProtNLM"/>
    </source>
</evidence>
<accession>A0AAQ3XGY4</accession>
<keyword evidence="2" id="KW-1185">Reference proteome</keyword>
<name>A0AAQ3XGY4_PASNO</name>
<dbReference type="EMBL" id="CP144754">
    <property type="protein sequence ID" value="WVZ99336.1"/>
    <property type="molecule type" value="Genomic_DNA"/>
</dbReference>
<proteinExistence type="predicted"/>
<dbReference type="CDD" id="cd09272">
    <property type="entry name" value="RNase_HI_RT_Ty1"/>
    <property type="match status" value="1"/>
</dbReference>
<dbReference type="Proteomes" id="UP001341281">
    <property type="component" value="Chromosome 10"/>
</dbReference>
<protein>
    <recommendedName>
        <fullName evidence="3">Reverse transcriptase Ty1/copia-type domain-containing protein</fullName>
    </recommendedName>
</protein>
<dbReference type="PANTHER" id="PTHR11439:SF461">
    <property type="entry name" value="OS10G0432200 PROTEIN"/>
    <property type="match status" value="1"/>
</dbReference>
<gene>
    <name evidence="1" type="ORF">U9M48_044657</name>
</gene>
<reference evidence="1 2" key="1">
    <citation type="submission" date="2024-02" db="EMBL/GenBank/DDBJ databases">
        <title>High-quality chromosome-scale genome assembly of Pensacola bahiagrass (Paspalum notatum Flugge var. saurae).</title>
        <authorList>
            <person name="Vega J.M."/>
            <person name="Podio M."/>
            <person name="Orjuela J."/>
            <person name="Siena L.A."/>
            <person name="Pessino S.C."/>
            <person name="Combes M.C."/>
            <person name="Mariac C."/>
            <person name="Albertini E."/>
            <person name="Pupilli F."/>
            <person name="Ortiz J.P.A."/>
            <person name="Leblanc O."/>
        </authorList>
    </citation>
    <scope>NUCLEOTIDE SEQUENCE [LARGE SCALE GENOMIC DNA]</scope>
    <source>
        <strain evidence="1">R1</strain>
        <tissue evidence="1">Leaf</tissue>
    </source>
</reference>
<dbReference type="PANTHER" id="PTHR11439">
    <property type="entry name" value="GAG-POL-RELATED RETROTRANSPOSON"/>
    <property type="match status" value="1"/>
</dbReference>
<organism evidence="1 2">
    <name type="scientific">Paspalum notatum var. saurae</name>
    <dbReference type="NCBI Taxonomy" id="547442"/>
    <lineage>
        <taxon>Eukaryota</taxon>
        <taxon>Viridiplantae</taxon>
        <taxon>Streptophyta</taxon>
        <taxon>Embryophyta</taxon>
        <taxon>Tracheophyta</taxon>
        <taxon>Spermatophyta</taxon>
        <taxon>Magnoliopsida</taxon>
        <taxon>Liliopsida</taxon>
        <taxon>Poales</taxon>
        <taxon>Poaceae</taxon>
        <taxon>PACMAD clade</taxon>
        <taxon>Panicoideae</taxon>
        <taxon>Andropogonodae</taxon>
        <taxon>Paspaleae</taxon>
        <taxon>Paspalinae</taxon>
        <taxon>Paspalum</taxon>
    </lineage>
</organism>
<dbReference type="AlphaFoldDB" id="A0AAQ3XGY4"/>
<sequence length="221" mass="25211">MELNLHLSATDGKPLDDPTRYHHIVCSLVYLGVTRPDIFYSVHILSQFVSAPTQLHCNHLFRVLRYLRGTMSRRLFFPRSNSLQLQAYCDATWASDFSDRRSLSAYYVFLDGSLSAWKTKKQTAVSRSSTEAELRAMALLTAEVTWLRWLLADFGVSMSTPTSFLTDSTGAISIARDPVKHELTKHIGVDAYYTHAQLADFLTKAQIRDQHMFYLSKLSQH</sequence>
<evidence type="ECO:0000313" key="1">
    <source>
        <dbReference type="EMBL" id="WVZ99336.1"/>
    </source>
</evidence>
<evidence type="ECO:0000313" key="2">
    <source>
        <dbReference type="Proteomes" id="UP001341281"/>
    </source>
</evidence>